<dbReference type="Gene3D" id="1.10.287.2070">
    <property type="match status" value="1"/>
</dbReference>
<dbReference type="SUPFAM" id="SSF47769">
    <property type="entry name" value="SAM/Pointed domain"/>
    <property type="match status" value="1"/>
</dbReference>
<dbReference type="PANTHER" id="PTHR12659:SF4">
    <property type="entry name" value="RHO-GAP DOMAIN-CONTAINING PROTEIN"/>
    <property type="match status" value="1"/>
</dbReference>
<evidence type="ECO:0000259" key="1">
    <source>
        <dbReference type="Pfam" id="PF07647"/>
    </source>
</evidence>
<feature type="domain" description="SAM" evidence="1">
    <location>
        <begin position="9"/>
        <end position="68"/>
    </location>
</feature>
<reference evidence="2 3" key="1">
    <citation type="journal article" date="2024" name="Proc. Natl. Acad. Sci. U.S.A.">
        <title>The genetic regulatory architecture and epigenomic basis for age-related changes in rattlesnake venom.</title>
        <authorList>
            <person name="Hogan M.P."/>
            <person name="Holding M.L."/>
            <person name="Nystrom G.S."/>
            <person name="Colston T.J."/>
            <person name="Bartlett D.A."/>
            <person name="Mason A.J."/>
            <person name="Ellsworth S.A."/>
            <person name="Rautsaw R.M."/>
            <person name="Lawrence K.C."/>
            <person name="Strickland J.L."/>
            <person name="He B."/>
            <person name="Fraser P."/>
            <person name="Margres M.J."/>
            <person name="Gilbert D.M."/>
            <person name="Gibbs H.L."/>
            <person name="Parkinson C.L."/>
            <person name="Rokyta D.R."/>
        </authorList>
    </citation>
    <scope>NUCLEOTIDE SEQUENCE [LARGE SCALE GENOMIC DNA]</scope>
    <source>
        <strain evidence="2">DRR0105</strain>
    </source>
</reference>
<gene>
    <name evidence="2" type="ORF">NXF25_005447</name>
</gene>
<name>A0AAW1BX93_CROAD</name>
<dbReference type="GO" id="GO:0035023">
    <property type="term" value="P:regulation of Rho protein signal transduction"/>
    <property type="evidence" value="ECO:0007669"/>
    <property type="project" value="TreeGrafter"/>
</dbReference>
<comment type="caution">
    <text evidence="2">The sequence shown here is derived from an EMBL/GenBank/DDBJ whole genome shotgun (WGS) entry which is preliminary data.</text>
</comment>
<dbReference type="GO" id="GO:0030036">
    <property type="term" value="P:actin cytoskeleton organization"/>
    <property type="evidence" value="ECO:0007669"/>
    <property type="project" value="TreeGrafter"/>
</dbReference>
<dbReference type="Proteomes" id="UP001474421">
    <property type="component" value="Unassembled WGS sequence"/>
</dbReference>
<dbReference type="CDD" id="cd09538">
    <property type="entry name" value="SAM_DLC1_2-like"/>
    <property type="match status" value="1"/>
</dbReference>
<dbReference type="GO" id="GO:0005096">
    <property type="term" value="F:GTPase activator activity"/>
    <property type="evidence" value="ECO:0007669"/>
    <property type="project" value="TreeGrafter"/>
</dbReference>
<evidence type="ECO:0000313" key="2">
    <source>
        <dbReference type="EMBL" id="KAK9406673.1"/>
    </source>
</evidence>
<dbReference type="Pfam" id="PF07647">
    <property type="entry name" value="SAM_2"/>
    <property type="match status" value="1"/>
</dbReference>
<protein>
    <submittedName>
        <fullName evidence="2">Rho GTPase-activating protein 7-like</fullName>
    </submittedName>
</protein>
<proteinExistence type="predicted"/>
<dbReference type="InterPro" id="IPR013761">
    <property type="entry name" value="SAM/pointed_sf"/>
</dbReference>
<organism evidence="2 3">
    <name type="scientific">Crotalus adamanteus</name>
    <name type="common">Eastern diamondback rattlesnake</name>
    <dbReference type="NCBI Taxonomy" id="8729"/>
    <lineage>
        <taxon>Eukaryota</taxon>
        <taxon>Metazoa</taxon>
        <taxon>Chordata</taxon>
        <taxon>Craniata</taxon>
        <taxon>Vertebrata</taxon>
        <taxon>Euteleostomi</taxon>
        <taxon>Lepidosauria</taxon>
        <taxon>Squamata</taxon>
        <taxon>Bifurcata</taxon>
        <taxon>Unidentata</taxon>
        <taxon>Episquamata</taxon>
        <taxon>Toxicofera</taxon>
        <taxon>Serpentes</taxon>
        <taxon>Colubroidea</taxon>
        <taxon>Viperidae</taxon>
        <taxon>Crotalinae</taxon>
        <taxon>Crotalus</taxon>
    </lineage>
</organism>
<dbReference type="EMBL" id="JAOTOJ010000002">
    <property type="protein sequence ID" value="KAK9406673.1"/>
    <property type="molecule type" value="Genomic_DNA"/>
</dbReference>
<dbReference type="PANTHER" id="PTHR12659">
    <property type="entry name" value="RHO-TYPE GTPASE ACTIVATING PROTEIN"/>
    <property type="match status" value="1"/>
</dbReference>
<sequence length="126" mass="14690">MILTQIEAKEACDWLKAAGFPQYAQMFADMQFPVDIKTVRKDHEFLDQDAIESLYRRLNTLNKYAEMKVEISKPRKRSDESEDEEPCAISNKWTYEKGSNGTDICNGNRNRNDTNTFHQAYEETLV</sequence>
<keyword evidence="3" id="KW-1185">Reference proteome</keyword>
<dbReference type="InterPro" id="IPR001660">
    <property type="entry name" value="SAM"/>
</dbReference>
<accession>A0AAW1BX93</accession>
<evidence type="ECO:0000313" key="3">
    <source>
        <dbReference type="Proteomes" id="UP001474421"/>
    </source>
</evidence>
<dbReference type="AlphaFoldDB" id="A0AAW1BX93"/>